<dbReference type="EMBL" id="FNZZ01000006">
    <property type="protein sequence ID" value="SEL86754.1"/>
    <property type="molecule type" value="Genomic_DNA"/>
</dbReference>
<evidence type="ECO:0000256" key="1">
    <source>
        <dbReference type="ARBA" id="ARBA00006484"/>
    </source>
</evidence>
<dbReference type="Proteomes" id="UP000199214">
    <property type="component" value="Unassembled WGS sequence"/>
</dbReference>
<dbReference type="FunFam" id="3.40.50.720:FF:000084">
    <property type="entry name" value="Short-chain dehydrogenase reductase"/>
    <property type="match status" value="1"/>
</dbReference>
<evidence type="ECO:0000313" key="4">
    <source>
        <dbReference type="Proteomes" id="UP000199214"/>
    </source>
</evidence>
<dbReference type="GO" id="GO:0016616">
    <property type="term" value="F:oxidoreductase activity, acting on the CH-OH group of donors, NAD or NADP as acceptor"/>
    <property type="evidence" value="ECO:0007669"/>
    <property type="project" value="TreeGrafter"/>
</dbReference>
<dbReference type="CDD" id="cd05233">
    <property type="entry name" value="SDR_c"/>
    <property type="match status" value="1"/>
</dbReference>
<protein>
    <submittedName>
        <fullName evidence="3">NAD(P)-dependent dehydrogenase, short-chain alcohol dehydrogenase family</fullName>
    </submittedName>
</protein>
<dbReference type="AlphaFoldDB" id="A0A1H7TQM9"/>
<accession>A0A1H7TQM9</accession>
<organism evidence="3 4">
    <name type="scientific">Sphingomonas palmae</name>
    <dbReference type="NCBI Taxonomy" id="1855283"/>
    <lineage>
        <taxon>Bacteria</taxon>
        <taxon>Pseudomonadati</taxon>
        <taxon>Pseudomonadota</taxon>
        <taxon>Alphaproteobacteria</taxon>
        <taxon>Sphingomonadales</taxon>
        <taxon>Sphingomonadaceae</taxon>
        <taxon>Sphingomonas</taxon>
    </lineage>
</organism>
<evidence type="ECO:0000259" key="2">
    <source>
        <dbReference type="SMART" id="SM00822"/>
    </source>
</evidence>
<name>A0A1H7TQM9_9SPHN</name>
<dbReference type="Gene3D" id="3.40.50.720">
    <property type="entry name" value="NAD(P)-binding Rossmann-like Domain"/>
    <property type="match status" value="1"/>
</dbReference>
<dbReference type="PANTHER" id="PTHR42760">
    <property type="entry name" value="SHORT-CHAIN DEHYDROGENASES/REDUCTASES FAMILY MEMBER"/>
    <property type="match status" value="1"/>
</dbReference>
<gene>
    <name evidence="3" type="ORF">SAMN05216382_2780</name>
</gene>
<dbReference type="PRINTS" id="PR00080">
    <property type="entry name" value="SDRFAMILY"/>
</dbReference>
<comment type="similarity">
    <text evidence="1">Belongs to the short-chain dehydrogenases/reductases (SDR) family.</text>
</comment>
<reference evidence="4" key="1">
    <citation type="submission" date="2016-10" db="EMBL/GenBank/DDBJ databases">
        <authorList>
            <person name="Varghese N."/>
            <person name="Submissions S."/>
        </authorList>
    </citation>
    <scope>NUCLEOTIDE SEQUENCE [LARGE SCALE GENOMIC DNA]</scope>
    <source>
        <strain evidence="4">JS21-1</strain>
    </source>
</reference>
<dbReference type="InterPro" id="IPR002347">
    <property type="entry name" value="SDR_fam"/>
</dbReference>
<dbReference type="SMART" id="SM00822">
    <property type="entry name" value="PKS_KR"/>
    <property type="match status" value="1"/>
</dbReference>
<dbReference type="STRING" id="1855283.SAMN05216382_2780"/>
<dbReference type="PRINTS" id="PR00081">
    <property type="entry name" value="GDHRDH"/>
</dbReference>
<dbReference type="PROSITE" id="PS00061">
    <property type="entry name" value="ADH_SHORT"/>
    <property type="match status" value="1"/>
</dbReference>
<evidence type="ECO:0000313" key="3">
    <source>
        <dbReference type="EMBL" id="SEL86754.1"/>
    </source>
</evidence>
<feature type="domain" description="Ketoreductase" evidence="2">
    <location>
        <begin position="19"/>
        <end position="204"/>
    </location>
</feature>
<dbReference type="InterPro" id="IPR020904">
    <property type="entry name" value="Sc_DH/Rdtase_CS"/>
</dbReference>
<proteinExistence type="inferred from homology"/>
<keyword evidence="4" id="KW-1185">Reference proteome</keyword>
<dbReference type="SUPFAM" id="SSF51735">
    <property type="entry name" value="NAD(P)-binding Rossmann-fold domains"/>
    <property type="match status" value="1"/>
</dbReference>
<dbReference type="InterPro" id="IPR057326">
    <property type="entry name" value="KR_dom"/>
</dbReference>
<dbReference type="Pfam" id="PF13561">
    <property type="entry name" value="adh_short_C2"/>
    <property type="match status" value="1"/>
</dbReference>
<sequence length="263" mass="27299">MRGLPTRAISDAVKSFADRHVLVTGAANGIGLAAAHAFLDAGATVWLADRDREALDAACACLPDGKPHHAIALDVTNEAGWTRAAALIDDQAGRLDVLVNNAGRGNFCAIADLSLDEWRAVRAVNVDSLFLGTRAMMPLLERSDHAAIVNIASIRGIISGPGSSAYSAAKGATRMFSKAAAIEFAAHGSRIRVNTINPGLIDTPLARAVFDDPAIKARRLVDIPLGRAGNVEEIAAAILFLAGDGARYITGTDVTIDGGQTAG</sequence>
<dbReference type="InterPro" id="IPR036291">
    <property type="entry name" value="NAD(P)-bd_dom_sf"/>
</dbReference>